<dbReference type="eggNOG" id="KOG2504">
    <property type="taxonomic scope" value="Eukaryota"/>
</dbReference>
<dbReference type="AlphaFoldDB" id="M7SKX0"/>
<organism evidence="4 5">
    <name type="scientific">Eutypa lata (strain UCR-EL1)</name>
    <name type="common">Grapevine dieback disease fungus</name>
    <name type="synonym">Eutypa armeniacae</name>
    <dbReference type="NCBI Taxonomy" id="1287681"/>
    <lineage>
        <taxon>Eukaryota</taxon>
        <taxon>Fungi</taxon>
        <taxon>Dikarya</taxon>
        <taxon>Ascomycota</taxon>
        <taxon>Pezizomycotina</taxon>
        <taxon>Sordariomycetes</taxon>
        <taxon>Xylariomycetidae</taxon>
        <taxon>Xylariales</taxon>
        <taxon>Diatrypaceae</taxon>
        <taxon>Eutypa</taxon>
    </lineage>
</organism>
<dbReference type="InterPro" id="IPR050327">
    <property type="entry name" value="Proton-linked_MCT"/>
</dbReference>
<dbReference type="GO" id="GO:0022857">
    <property type="term" value="F:transmembrane transporter activity"/>
    <property type="evidence" value="ECO:0007669"/>
    <property type="project" value="InterPro"/>
</dbReference>
<accession>M7SKX0</accession>
<feature type="transmembrane region" description="Helical" evidence="3">
    <location>
        <begin position="73"/>
        <end position="92"/>
    </location>
</feature>
<evidence type="ECO:0000256" key="3">
    <source>
        <dbReference type="SAM" id="Phobius"/>
    </source>
</evidence>
<feature type="transmembrane region" description="Helical" evidence="3">
    <location>
        <begin position="196"/>
        <end position="220"/>
    </location>
</feature>
<dbReference type="InterPro" id="IPR036259">
    <property type="entry name" value="MFS_trans_sf"/>
</dbReference>
<feature type="transmembrane region" description="Helical" evidence="3">
    <location>
        <begin position="99"/>
        <end position="118"/>
    </location>
</feature>
<dbReference type="GO" id="GO:0016020">
    <property type="term" value="C:membrane"/>
    <property type="evidence" value="ECO:0007669"/>
    <property type="project" value="UniProtKB-SubCell"/>
</dbReference>
<dbReference type="Proteomes" id="UP000012174">
    <property type="component" value="Unassembled WGS sequence"/>
</dbReference>
<dbReference type="SUPFAM" id="SSF103473">
    <property type="entry name" value="MFS general substrate transporter"/>
    <property type="match status" value="1"/>
</dbReference>
<dbReference type="KEGG" id="ela:UCREL1_8179"/>
<sequence>MRGNDMSISAAADTDDLQQTLEDQILHIDGLRSWMMALLGHLVIFTTWGFVNAFGIFQTYYVRDLKLASDSQVAWIGSTQLFLLFAIGILSGRALDRGYFRITFIIGSAIQLIGIFMLSLCTVYWQVFLTQAVCVGFGNGIVFVPSVALISTYFKRYRALALGLATIGFATGADLYKPQAIRRQNGPLLELSALRSWRYASALGGAFFLFWAVYLGFYFIGSFGRNIIGVSQATSINLLLTMNGLGVIGRIISTTIAARIGSLNVMIPMTLCTALLGSPDPVWDEHVVVGPVLLYFPHL</sequence>
<keyword evidence="5" id="KW-1185">Reference proteome</keyword>
<dbReference type="HOGENOM" id="CLU_001265_1_1_1"/>
<reference evidence="5" key="1">
    <citation type="journal article" date="2013" name="Genome Announc.">
        <title>Draft genome sequence of the grapevine dieback fungus Eutypa lata UCR-EL1.</title>
        <authorList>
            <person name="Blanco-Ulate B."/>
            <person name="Rolshausen P.E."/>
            <person name="Cantu D."/>
        </authorList>
    </citation>
    <scope>NUCLEOTIDE SEQUENCE [LARGE SCALE GENOMIC DNA]</scope>
    <source>
        <strain evidence="5">UCR-EL1</strain>
    </source>
</reference>
<feature type="transmembrane region" description="Helical" evidence="3">
    <location>
        <begin position="38"/>
        <end position="61"/>
    </location>
</feature>
<evidence type="ECO:0000313" key="5">
    <source>
        <dbReference type="Proteomes" id="UP000012174"/>
    </source>
</evidence>
<evidence type="ECO:0000256" key="1">
    <source>
        <dbReference type="ARBA" id="ARBA00004141"/>
    </source>
</evidence>
<evidence type="ECO:0000256" key="2">
    <source>
        <dbReference type="ARBA" id="ARBA00006727"/>
    </source>
</evidence>
<gene>
    <name evidence="4" type="ORF">UCREL1_8179</name>
</gene>
<dbReference type="Gene3D" id="1.20.1250.20">
    <property type="entry name" value="MFS general substrate transporter like domains"/>
    <property type="match status" value="1"/>
</dbReference>
<feature type="transmembrane region" description="Helical" evidence="3">
    <location>
        <begin position="124"/>
        <end position="150"/>
    </location>
</feature>
<comment type="subcellular location">
    <subcellularLocation>
        <location evidence="1">Membrane</location>
        <topology evidence="1">Multi-pass membrane protein</topology>
    </subcellularLocation>
</comment>
<keyword evidence="3" id="KW-1133">Transmembrane helix</keyword>
<dbReference type="Pfam" id="PF07690">
    <property type="entry name" value="MFS_1"/>
    <property type="match status" value="1"/>
</dbReference>
<name>M7SKX0_EUTLA</name>
<comment type="similarity">
    <text evidence="2">Belongs to the major facilitator superfamily. Monocarboxylate porter (TC 2.A.1.13) family.</text>
</comment>
<dbReference type="EMBL" id="KB706984">
    <property type="protein sequence ID" value="EMR64837.1"/>
    <property type="molecule type" value="Genomic_DNA"/>
</dbReference>
<keyword evidence="3" id="KW-0812">Transmembrane</keyword>
<dbReference type="OrthoDB" id="6499973at2759"/>
<keyword evidence="3" id="KW-0472">Membrane</keyword>
<dbReference type="PANTHER" id="PTHR11360:SF130">
    <property type="entry name" value="MAJOR FACILITATOR SUPERFAMILY (MFS) PROFILE DOMAIN-CONTAINING PROTEIN-RELATED"/>
    <property type="match status" value="1"/>
</dbReference>
<proteinExistence type="inferred from homology"/>
<evidence type="ECO:0000313" key="4">
    <source>
        <dbReference type="EMBL" id="EMR64837.1"/>
    </source>
</evidence>
<protein>
    <submittedName>
        <fullName evidence="4">Putative mfs monocarboxylate transporter protein</fullName>
    </submittedName>
</protein>
<dbReference type="InterPro" id="IPR011701">
    <property type="entry name" value="MFS"/>
</dbReference>
<dbReference type="PANTHER" id="PTHR11360">
    <property type="entry name" value="MONOCARBOXYLATE TRANSPORTER"/>
    <property type="match status" value="1"/>
</dbReference>